<evidence type="ECO:0000313" key="4">
    <source>
        <dbReference type="Proteomes" id="UP001606302"/>
    </source>
</evidence>
<protein>
    <recommendedName>
        <fullName evidence="5">Lipase helper protein</fullName>
    </recommendedName>
</protein>
<dbReference type="PROSITE" id="PS51257">
    <property type="entry name" value="PROKAR_LIPOPROTEIN"/>
    <property type="match status" value="1"/>
</dbReference>
<keyword evidence="4" id="KW-1185">Reference proteome</keyword>
<dbReference type="SUPFAM" id="SSF158855">
    <property type="entry name" value="Lipase chaperone-like"/>
    <property type="match status" value="1"/>
</dbReference>
<organism evidence="3 4">
    <name type="scientific">Pelomonas lactea</name>
    <dbReference type="NCBI Taxonomy" id="3299030"/>
    <lineage>
        <taxon>Bacteria</taxon>
        <taxon>Pseudomonadati</taxon>
        <taxon>Pseudomonadota</taxon>
        <taxon>Betaproteobacteria</taxon>
        <taxon>Burkholderiales</taxon>
        <taxon>Sphaerotilaceae</taxon>
        <taxon>Roseateles</taxon>
    </lineage>
</organism>
<dbReference type="Proteomes" id="UP001606302">
    <property type="component" value="Unassembled WGS sequence"/>
</dbReference>
<feature type="region of interest" description="Disordered" evidence="1">
    <location>
        <begin position="24"/>
        <end position="52"/>
    </location>
</feature>
<reference evidence="3 4" key="1">
    <citation type="submission" date="2024-08" db="EMBL/GenBank/DDBJ databases">
        <authorList>
            <person name="Lu H."/>
        </authorList>
    </citation>
    <scope>NUCLEOTIDE SEQUENCE [LARGE SCALE GENOMIC DNA]</scope>
    <source>
        <strain evidence="3 4">DXS20W</strain>
    </source>
</reference>
<evidence type="ECO:0000256" key="2">
    <source>
        <dbReference type="SAM" id="SignalP"/>
    </source>
</evidence>
<feature type="compositionally biased region" description="Pro residues" evidence="1">
    <location>
        <begin position="24"/>
        <end position="38"/>
    </location>
</feature>
<proteinExistence type="predicted"/>
<evidence type="ECO:0008006" key="5">
    <source>
        <dbReference type="Google" id="ProtNLM"/>
    </source>
</evidence>
<comment type="caution">
    <text evidence="3">The sequence shown here is derived from an EMBL/GenBank/DDBJ whole genome shotgun (WGS) entry which is preliminary data.</text>
</comment>
<name>A0ABW7GMA9_9BURK</name>
<feature type="signal peptide" evidence="2">
    <location>
        <begin position="1"/>
        <end position="19"/>
    </location>
</feature>
<evidence type="ECO:0000313" key="3">
    <source>
        <dbReference type="EMBL" id="MFG6463102.1"/>
    </source>
</evidence>
<gene>
    <name evidence="3" type="ORF">ACG04Q_16130</name>
</gene>
<keyword evidence="2" id="KW-0732">Signal</keyword>
<feature type="chain" id="PRO_5046441537" description="Lipase helper protein" evidence="2">
    <location>
        <begin position="20"/>
        <end position="286"/>
    </location>
</feature>
<dbReference type="EMBL" id="JBIGHX010000005">
    <property type="protein sequence ID" value="MFG6463102.1"/>
    <property type="molecule type" value="Genomic_DNA"/>
</dbReference>
<sequence>MRRAAALALAVAAAAGCVAWSPRGQPPAAVPAAAPAPAPAVAGPELAPPGPASAAAVQTATAADAALPPSLQGTEADGGWRADAQGRLVVDRALRRRLDYWLSTVGEVAPEVIGARLLAAAARDLPPPALQELQALWGRYVALQRHPWQRVVLPADPSSWRPALEERQSVRRQQLGRATADAFYGDEEQRLWRDILAREAGQSRPDDAVAPVAEHPQAAQRVAAVQAEWARWDARVAEARAEWGRLQAAVALSAPQREAAWAGWLAARFDATEQLRVRGLVEGGGG</sequence>
<evidence type="ECO:0000256" key="1">
    <source>
        <dbReference type="SAM" id="MobiDB-lite"/>
    </source>
</evidence>
<dbReference type="RefSeq" id="WP_394511988.1">
    <property type="nucleotide sequence ID" value="NZ_JBIGHX010000005.1"/>
</dbReference>
<accession>A0ABW7GMA9</accession>